<reference evidence="3" key="2">
    <citation type="submission" date="2024-04" db="EMBL/GenBank/DDBJ databases">
        <authorList>
            <person name="Chen Y."/>
            <person name="Shah S."/>
            <person name="Dougan E. K."/>
            <person name="Thang M."/>
            <person name="Chan C."/>
        </authorList>
    </citation>
    <scope>NUCLEOTIDE SEQUENCE [LARGE SCALE GENOMIC DNA]</scope>
</reference>
<evidence type="ECO:0000256" key="1">
    <source>
        <dbReference type="SAM" id="MobiDB-lite"/>
    </source>
</evidence>
<feature type="region of interest" description="Disordered" evidence="1">
    <location>
        <begin position="344"/>
        <end position="402"/>
    </location>
</feature>
<dbReference type="Proteomes" id="UP001152797">
    <property type="component" value="Unassembled WGS sequence"/>
</dbReference>
<sequence>MLGLFTLRCQLHDWLHGPPREDTDGNLSSYFASQWRQPLSRQLSARIDLDLPKVDFFYAGIFDPTFNAEMPKKYKIDLDFVNAHGQHLPVQWAKLPLMWAISSIAFSFFVQGAVILTSTTWYRSSTPLHGLLMLCAALKAIELVVRAELFRVLSLDGDAPPWKLKVWRLLHYVTDTFELLVMVLIALGHSAGYDGMQQVLLPTVTPDGRQSPAMCQQLHRLRPVTVLTPVSTMSWRQSVEAELSQCRSWKKALEVIEFLQGEWCNADDSNESYFVMGTSVRRTNSQGTKTFEKYLRWEDQWDAISWGPNQKFYLDTPQPQDETVHWSTYKRGAKPFRWNRPRAPVVLIPTKPQPKARPKQEPAPAVVPKLAPKPKKRPQQSPQQVEGALRPPEPAKVPNDAAAEAKWAAKWDWAFGAGFSQPSMSSPAMVLADRDRNNEWFDFARKLFIQNAPENPRDFLVRPEVRAMYEGSEIKVQWRETLAPGEAVLERSTSMWVMKMASVLFGNFQGLSNFFYDSLPTLARHQLRRDFPESGDCTYVGQECLLISRREPGERSRFQVVLVFRTPEDRWAHWAWPLYAMITDMYYKAMVRFLNRPEAQDMRATDSNFYLVLAMRSFNRGPPMIPHRGTDPAEITISSGQDMGLASWSRFCSSRKGFVLAEYLKVFVEKLGYNLQTYETLDSCKLVPYQCVVKRSDWEQLRESFTLAFRLQKAAYRRANGGKMAPSLVEDAEAHWTAHGKYGNGCFLNSQSEALPQATMIKTVVRNTFLELEEDLAGNDEDDRPMRRTKSDALSDALSL</sequence>
<gene>
    <name evidence="2" type="ORF">C1SCF055_LOCUS39759</name>
</gene>
<keyword evidence="5" id="KW-1185">Reference proteome</keyword>
<feature type="region of interest" description="Disordered" evidence="1">
    <location>
        <begin position="777"/>
        <end position="800"/>
    </location>
</feature>
<comment type="caution">
    <text evidence="2">The sequence shown here is derived from an EMBL/GenBank/DDBJ whole genome shotgun (WGS) entry which is preliminary data.</text>
</comment>
<dbReference type="AlphaFoldDB" id="A0A9P1DSZ1"/>
<evidence type="ECO:0000313" key="3">
    <source>
        <dbReference type="EMBL" id="CAL1168272.1"/>
    </source>
</evidence>
<proteinExistence type="predicted"/>
<evidence type="ECO:0000313" key="4">
    <source>
        <dbReference type="EMBL" id="CAL4802209.1"/>
    </source>
</evidence>
<evidence type="ECO:0000313" key="2">
    <source>
        <dbReference type="EMBL" id="CAI4014897.1"/>
    </source>
</evidence>
<dbReference type="EMBL" id="CAMXCT010006506">
    <property type="protein sequence ID" value="CAI4014897.1"/>
    <property type="molecule type" value="Genomic_DNA"/>
</dbReference>
<protein>
    <submittedName>
        <fullName evidence="4">Voltage-dependent T-type calcium channel subunit alpha-1H</fullName>
    </submittedName>
</protein>
<dbReference type="EMBL" id="CAMXCT020006506">
    <property type="protein sequence ID" value="CAL1168272.1"/>
    <property type="molecule type" value="Genomic_DNA"/>
</dbReference>
<organism evidence="2">
    <name type="scientific">Cladocopium goreaui</name>
    <dbReference type="NCBI Taxonomy" id="2562237"/>
    <lineage>
        <taxon>Eukaryota</taxon>
        <taxon>Sar</taxon>
        <taxon>Alveolata</taxon>
        <taxon>Dinophyceae</taxon>
        <taxon>Suessiales</taxon>
        <taxon>Symbiodiniaceae</taxon>
        <taxon>Cladocopium</taxon>
    </lineage>
</organism>
<feature type="compositionally biased region" description="Basic and acidic residues" evidence="1">
    <location>
        <begin position="784"/>
        <end position="793"/>
    </location>
</feature>
<reference evidence="2" key="1">
    <citation type="submission" date="2022-10" db="EMBL/GenBank/DDBJ databases">
        <authorList>
            <person name="Chen Y."/>
            <person name="Dougan E. K."/>
            <person name="Chan C."/>
            <person name="Rhodes N."/>
            <person name="Thang M."/>
        </authorList>
    </citation>
    <scope>NUCLEOTIDE SEQUENCE</scope>
</reference>
<accession>A0A9P1DSZ1</accession>
<dbReference type="EMBL" id="CAMXCT030006506">
    <property type="protein sequence ID" value="CAL4802209.1"/>
    <property type="molecule type" value="Genomic_DNA"/>
</dbReference>
<evidence type="ECO:0000313" key="5">
    <source>
        <dbReference type="Proteomes" id="UP001152797"/>
    </source>
</evidence>
<name>A0A9P1DSZ1_9DINO</name>